<accession>A0A8S3XHX1</accession>
<name>A0A8S3XHX1_PARAO</name>
<dbReference type="Proteomes" id="UP000691718">
    <property type="component" value="Unassembled WGS sequence"/>
</dbReference>
<gene>
    <name evidence="1" type="ORF">PAPOLLO_LOCUS17416</name>
</gene>
<sequence length="172" mass="19517">MSILRSPSGRGSSQPHLSILNTETTDIQYITFRTKKKHPEHDCISCEQFADFRKEMTSILRDFVESQNKILASLVATNEKIDKFEANIEVLNIKSDNKSIAIDLSCDEIFSELQERYLREKNLTIVGVPEAKGENSKQRSASNTGEVLKVIKITFPECPDPIQVRRIGKYSP</sequence>
<dbReference type="AlphaFoldDB" id="A0A8S3XHX1"/>
<evidence type="ECO:0000313" key="2">
    <source>
        <dbReference type="Proteomes" id="UP000691718"/>
    </source>
</evidence>
<keyword evidence="2" id="KW-1185">Reference proteome</keyword>
<dbReference type="EMBL" id="CAJQZP010001141">
    <property type="protein sequence ID" value="CAG5020910.1"/>
    <property type="molecule type" value="Genomic_DNA"/>
</dbReference>
<evidence type="ECO:0000313" key="1">
    <source>
        <dbReference type="EMBL" id="CAG5020910.1"/>
    </source>
</evidence>
<dbReference type="OrthoDB" id="9836210at2759"/>
<reference evidence="1" key="1">
    <citation type="submission" date="2021-04" db="EMBL/GenBank/DDBJ databases">
        <authorList>
            <person name="Tunstrom K."/>
        </authorList>
    </citation>
    <scope>NUCLEOTIDE SEQUENCE</scope>
</reference>
<protein>
    <submittedName>
        <fullName evidence="1">(apollo) hypothetical protein</fullName>
    </submittedName>
</protein>
<comment type="caution">
    <text evidence="1">The sequence shown here is derived from an EMBL/GenBank/DDBJ whole genome shotgun (WGS) entry which is preliminary data.</text>
</comment>
<organism evidence="1 2">
    <name type="scientific">Parnassius apollo</name>
    <name type="common">Apollo butterfly</name>
    <name type="synonym">Papilio apollo</name>
    <dbReference type="NCBI Taxonomy" id="110799"/>
    <lineage>
        <taxon>Eukaryota</taxon>
        <taxon>Metazoa</taxon>
        <taxon>Ecdysozoa</taxon>
        <taxon>Arthropoda</taxon>
        <taxon>Hexapoda</taxon>
        <taxon>Insecta</taxon>
        <taxon>Pterygota</taxon>
        <taxon>Neoptera</taxon>
        <taxon>Endopterygota</taxon>
        <taxon>Lepidoptera</taxon>
        <taxon>Glossata</taxon>
        <taxon>Ditrysia</taxon>
        <taxon>Papilionoidea</taxon>
        <taxon>Papilionidae</taxon>
        <taxon>Parnassiinae</taxon>
        <taxon>Parnassini</taxon>
        <taxon>Parnassius</taxon>
        <taxon>Parnassius</taxon>
    </lineage>
</organism>
<proteinExistence type="predicted"/>